<dbReference type="InterPro" id="IPR033558">
    <property type="entry name" value="IFT25"/>
</dbReference>
<dbReference type="GO" id="GO:0030992">
    <property type="term" value="C:intraciliary transport particle B"/>
    <property type="evidence" value="ECO:0007669"/>
    <property type="project" value="InterPro"/>
</dbReference>
<dbReference type="CTD" id="790918"/>
<dbReference type="Pfam" id="PF00754">
    <property type="entry name" value="F5_F8_type_C"/>
    <property type="match status" value="1"/>
</dbReference>
<organism evidence="3 4">
    <name type="scientific">Chanos chanos</name>
    <name type="common">Milkfish</name>
    <name type="synonym">Mugil chanos</name>
    <dbReference type="NCBI Taxonomy" id="29144"/>
    <lineage>
        <taxon>Eukaryota</taxon>
        <taxon>Metazoa</taxon>
        <taxon>Chordata</taxon>
        <taxon>Craniata</taxon>
        <taxon>Vertebrata</taxon>
        <taxon>Euteleostomi</taxon>
        <taxon>Actinopterygii</taxon>
        <taxon>Neopterygii</taxon>
        <taxon>Teleostei</taxon>
        <taxon>Ostariophysi</taxon>
        <taxon>Gonorynchiformes</taxon>
        <taxon>Chanidae</taxon>
        <taxon>Chanos</taxon>
    </lineage>
</organism>
<keyword evidence="3" id="KW-1185">Reference proteome</keyword>
<feature type="domain" description="F5/8 type C" evidence="2">
    <location>
        <begin position="14"/>
        <end position="125"/>
    </location>
</feature>
<dbReference type="GeneID" id="115825708"/>
<dbReference type="GO" id="GO:0005929">
    <property type="term" value="C:cilium"/>
    <property type="evidence" value="ECO:0007669"/>
    <property type="project" value="TreeGrafter"/>
</dbReference>
<gene>
    <name evidence="4" type="primary">hspb11</name>
</gene>
<dbReference type="InterPro" id="IPR008979">
    <property type="entry name" value="Galactose-bd-like_sf"/>
</dbReference>
<dbReference type="AlphaFoldDB" id="A0A6J2WP76"/>
<dbReference type="GO" id="GO:0005813">
    <property type="term" value="C:centrosome"/>
    <property type="evidence" value="ECO:0007669"/>
    <property type="project" value="TreeGrafter"/>
</dbReference>
<accession>A0A6J2WP76</accession>
<proteinExistence type="predicted"/>
<evidence type="ECO:0000313" key="4">
    <source>
        <dbReference type="RefSeq" id="XP_030645362.1"/>
    </source>
</evidence>
<feature type="region of interest" description="Disordered" evidence="1">
    <location>
        <begin position="1"/>
        <end position="29"/>
    </location>
</feature>
<evidence type="ECO:0000313" key="3">
    <source>
        <dbReference type="Proteomes" id="UP000504632"/>
    </source>
</evidence>
<protein>
    <submittedName>
        <fullName evidence="4">Intraflagellar transport protein 25 homolog</fullName>
    </submittedName>
</protein>
<dbReference type="SUPFAM" id="SSF49785">
    <property type="entry name" value="Galactose-binding domain-like"/>
    <property type="match status" value="1"/>
</dbReference>
<dbReference type="InterPro" id="IPR000421">
    <property type="entry name" value="FA58C"/>
</dbReference>
<dbReference type="InParanoid" id="A0A6J2WP76"/>
<feature type="compositionally biased region" description="Low complexity" evidence="1">
    <location>
        <begin position="1"/>
        <end position="16"/>
    </location>
</feature>
<evidence type="ECO:0000256" key="1">
    <source>
        <dbReference type="SAM" id="MobiDB-lite"/>
    </source>
</evidence>
<dbReference type="Proteomes" id="UP000504632">
    <property type="component" value="Chromosome 1"/>
</dbReference>
<dbReference type="OrthoDB" id="271080at2759"/>
<name>A0A6J2WP76_CHACN</name>
<reference evidence="4" key="1">
    <citation type="submission" date="2025-08" db="UniProtKB">
        <authorList>
            <consortium name="RefSeq"/>
        </authorList>
    </citation>
    <scope>IDENTIFICATION</scope>
</reference>
<dbReference type="GO" id="GO:0042073">
    <property type="term" value="P:intraciliary transport"/>
    <property type="evidence" value="ECO:0007669"/>
    <property type="project" value="InterPro"/>
</dbReference>
<dbReference type="PANTHER" id="PTHR33906">
    <property type="entry name" value="INTRAFLAGELLAR TRANSPORT PROTEIN 25 HOMOLOG"/>
    <property type="match status" value="1"/>
</dbReference>
<evidence type="ECO:0000259" key="2">
    <source>
        <dbReference type="Pfam" id="PF00754"/>
    </source>
</evidence>
<sequence>MTHTALSSAQVVLASSGDENHPPENISDGNTETFWISTGMFPQEFIMRFPEEVTISALTMHSYNVKSCRIERSTSEEAEKFEAVEEKEFEHTDGHLQTNDISVPGISATHLRFVILSGYDHFVSIHKVSVQ</sequence>
<dbReference type="RefSeq" id="XP_030645362.1">
    <property type="nucleotide sequence ID" value="XM_030789502.1"/>
</dbReference>
<dbReference type="PANTHER" id="PTHR33906:SF1">
    <property type="entry name" value="INTRAFLAGELLAR TRANSPORT PROTEIN 25 HOMOLOG"/>
    <property type="match status" value="1"/>
</dbReference>
<dbReference type="Gene3D" id="2.60.120.260">
    <property type="entry name" value="Galactose-binding domain-like"/>
    <property type="match status" value="1"/>
</dbReference>